<evidence type="ECO:0000313" key="3">
    <source>
        <dbReference type="EMBL" id="MRG92763.1"/>
    </source>
</evidence>
<dbReference type="RefSeq" id="WP_153819600.1">
    <property type="nucleotide sequence ID" value="NZ_WJIE01000003.1"/>
</dbReference>
<feature type="compositionally biased region" description="Pro residues" evidence="1">
    <location>
        <begin position="211"/>
        <end position="221"/>
    </location>
</feature>
<dbReference type="EMBL" id="WJIE01000003">
    <property type="protein sequence ID" value="MRG92763.1"/>
    <property type="molecule type" value="Genomic_DNA"/>
</dbReference>
<reference evidence="3 4" key="1">
    <citation type="submission" date="2019-10" db="EMBL/GenBank/DDBJ databases">
        <title>A soil myxobacterium in the family Polyangiaceae.</title>
        <authorList>
            <person name="Li Y."/>
            <person name="Wang J."/>
        </authorList>
    </citation>
    <scope>NUCLEOTIDE SEQUENCE [LARGE SCALE GENOMIC DNA]</scope>
    <source>
        <strain evidence="3 4">DSM 14734</strain>
    </source>
</reference>
<evidence type="ECO:0000256" key="2">
    <source>
        <dbReference type="SAM" id="Phobius"/>
    </source>
</evidence>
<feature type="transmembrane region" description="Helical" evidence="2">
    <location>
        <begin position="48"/>
        <end position="73"/>
    </location>
</feature>
<feature type="transmembrane region" description="Helical" evidence="2">
    <location>
        <begin position="110"/>
        <end position="130"/>
    </location>
</feature>
<dbReference type="AlphaFoldDB" id="A0A6N7PL23"/>
<comment type="caution">
    <text evidence="3">The sequence shown here is derived from an EMBL/GenBank/DDBJ whole genome shotgun (WGS) entry which is preliminary data.</text>
</comment>
<organism evidence="3 4">
    <name type="scientific">Polyangium spumosum</name>
    <dbReference type="NCBI Taxonomy" id="889282"/>
    <lineage>
        <taxon>Bacteria</taxon>
        <taxon>Pseudomonadati</taxon>
        <taxon>Myxococcota</taxon>
        <taxon>Polyangia</taxon>
        <taxon>Polyangiales</taxon>
        <taxon>Polyangiaceae</taxon>
        <taxon>Polyangium</taxon>
    </lineage>
</organism>
<gene>
    <name evidence="3" type="ORF">GF068_12610</name>
</gene>
<accession>A0A6N7PL23</accession>
<evidence type="ECO:0000256" key="1">
    <source>
        <dbReference type="SAM" id="MobiDB-lite"/>
    </source>
</evidence>
<feature type="transmembrane region" description="Helical" evidence="2">
    <location>
        <begin position="79"/>
        <end position="98"/>
    </location>
</feature>
<keyword evidence="2" id="KW-1133">Transmembrane helix</keyword>
<dbReference type="Proteomes" id="UP000440224">
    <property type="component" value="Unassembled WGS sequence"/>
</dbReference>
<keyword evidence="4" id="KW-1185">Reference proteome</keyword>
<keyword evidence="2" id="KW-0812">Transmembrane</keyword>
<keyword evidence="2" id="KW-0472">Membrane</keyword>
<name>A0A6N7PL23_9BACT</name>
<feature type="transmembrane region" description="Helical" evidence="2">
    <location>
        <begin position="136"/>
        <end position="156"/>
    </location>
</feature>
<proteinExistence type="predicted"/>
<sequence length="235" mass="25388">MADQQSPRRLELAGVAPAAFALSELGRYPSFAHHPTCGRHDHHLVRPFGVPLCLGCACMYPGIGVALVALLVVSPARDFTTAFWVAVASLGCVVPTFFQPFVQRRWYKIPARFLLGVGFGLVAGAAWLVPNSLVGWAIRVGLVVTTLALGTAALRLRSRRLDDPCKGCPWGAFPVCAHNLPALRRIREAQGPDPFVDSLIAELEPLAPYPPRLGQTPPVPRPGQFQFHVAPPPNP</sequence>
<dbReference type="OrthoDB" id="5506465at2"/>
<evidence type="ECO:0000313" key="4">
    <source>
        <dbReference type="Proteomes" id="UP000440224"/>
    </source>
</evidence>
<feature type="region of interest" description="Disordered" evidence="1">
    <location>
        <begin position="211"/>
        <end position="235"/>
    </location>
</feature>
<evidence type="ECO:0008006" key="5">
    <source>
        <dbReference type="Google" id="ProtNLM"/>
    </source>
</evidence>
<protein>
    <recommendedName>
        <fullName evidence="5">DUF2085 domain-containing protein</fullName>
    </recommendedName>
</protein>